<gene>
    <name evidence="6" type="ORF">I595_359</name>
</gene>
<dbReference type="PANTHER" id="PTHR43701:SF5">
    <property type="entry name" value="MEMBRANE TRANSPORTER PROTEIN-RELATED"/>
    <property type="match status" value="1"/>
</dbReference>
<feature type="transmembrane region" description="Helical" evidence="5">
    <location>
        <begin position="100"/>
        <end position="118"/>
    </location>
</feature>
<dbReference type="Proteomes" id="UP000050280">
    <property type="component" value="Unassembled WGS sequence"/>
</dbReference>
<comment type="subcellular location">
    <subcellularLocation>
        <location evidence="5">Cell membrane</location>
        <topology evidence="5">Multi-pass membrane protein</topology>
    </subcellularLocation>
    <subcellularLocation>
        <location evidence="1">Membrane</location>
        <topology evidence="1">Multi-pass membrane protein</topology>
    </subcellularLocation>
</comment>
<evidence type="ECO:0000256" key="1">
    <source>
        <dbReference type="ARBA" id="ARBA00004141"/>
    </source>
</evidence>
<keyword evidence="2 5" id="KW-0812">Transmembrane</keyword>
<dbReference type="STRING" id="1300341.I595_359"/>
<keyword evidence="3 5" id="KW-1133">Transmembrane helix</keyword>
<dbReference type="AlphaFoldDB" id="A0A0P7B294"/>
<dbReference type="GO" id="GO:0005886">
    <property type="term" value="C:plasma membrane"/>
    <property type="evidence" value="ECO:0007669"/>
    <property type="project" value="UniProtKB-SubCell"/>
</dbReference>
<organism evidence="6 7">
    <name type="scientific">Croceitalea dokdonensis DOKDO 023</name>
    <dbReference type="NCBI Taxonomy" id="1300341"/>
    <lineage>
        <taxon>Bacteria</taxon>
        <taxon>Pseudomonadati</taxon>
        <taxon>Bacteroidota</taxon>
        <taxon>Flavobacteriia</taxon>
        <taxon>Flavobacteriales</taxon>
        <taxon>Flavobacteriaceae</taxon>
        <taxon>Croceitalea</taxon>
    </lineage>
</organism>
<evidence type="ECO:0000313" key="6">
    <source>
        <dbReference type="EMBL" id="KPM33456.1"/>
    </source>
</evidence>
<sequence>MSIAMGELVFVALLFFGIALLYSSVGFGGGSSYLALLALFLSSFFVIRSTALLCNIVVVSGSCYLLFREGYFLFKKFLPFVLTSVPMAFIGAAFRLTERTFFILLGIALVLAAFLLILQTLLQRPAKTPKMYPKVLPYGLGAAVGLLSGLVGIGGGIFLAPILHYLKWDKPLVIGALSSFFILVNSISGLGGLVFADTFKILVPETVLLVLAVLLGGQIGTRLSIKSFSAKTIRLLTAGLVLLVGLRILLSNG</sequence>
<evidence type="ECO:0000313" key="7">
    <source>
        <dbReference type="Proteomes" id="UP000050280"/>
    </source>
</evidence>
<evidence type="ECO:0000256" key="4">
    <source>
        <dbReference type="ARBA" id="ARBA00023136"/>
    </source>
</evidence>
<dbReference type="OrthoDB" id="560496at2"/>
<comment type="similarity">
    <text evidence="5">Belongs to the 4-toluene sulfonate uptake permease (TSUP) (TC 2.A.102) family.</text>
</comment>
<dbReference type="PANTHER" id="PTHR43701">
    <property type="entry name" value="MEMBRANE TRANSPORTER PROTEIN MJ0441-RELATED"/>
    <property type="match status" value="1"/>
</dbReference>
<feature type="transmembrane region" description="Helical" evidence="5">
    <location>
        <begin position="202"/>
        <end position="220"/>
    </location>
</feature>
<keyword evidence="7" id="KW-1185">Reference proteome</keyword>
<dbReference type="Pfam" id="PF01925">
    <property type="entry name" value="TauE"/>
    <property type="match status" value="1"/>
</dbReference>
<feature type="transmembrane region" description="Helical" evidence="5">
    <location>
        <begin position="77"/>
        <end position="94"/>
    </location>
</feature>
<feature type="transmembrane region" description="Helical" evidence="5">
    <location>
        <begin position="172"/>
        <end position="195"/>
    </location>
</feature>
<proteinExistence type="inferred from homology"/>
<dbReference type="InterPro" id="IPR002781">
    <property type="entry name" value="TM_pro_TauE-like"/>
</dbReference>
<keyword evidence="5" id="KW-1003">Cell membrane</keyword>
<feature type="transmembrane region" description="Helical" evidence="5">
    <location>
        <begin position="33"/>
        <end position="65"/>
    </location>
</feature>
<dbReference type="InterPro" id="IPR051598">
    <property type="entry name" value="TSUP/Inactive_protease-like"/>
</dbReference>
<feature type="transmembrane region" description="Helical" evidence="5">
    <location>
        <begin position="232"/>
        <end position="250"/>
    </location>
</feature>
<comment type="caution">
    <text evidence="6">The sequence shown here is derived from an EMBL/GenBank/DDBJ whole genome shotgun (WGS) entry which is preliminary data.</text>
</comment>
<dbReference type="PATRIC" id="fig|1300341.3.peg.359"/>
<keyword evidence="4 5" id="KW-0472">Membrane</keyword>
<protein>
    <recommendedName>
        <fullName evidence="5">Probable membrane transporter protein</fullName>
    </recommendedName>
</protein>
<accession>A0A0P7B294</accession>
<evidence type="ECO:0000256" key="5">
    <source>
        <dbReference type="RuleBase" id="RU363041"/>
    </source>
</evidence>
<feature type="transmembrane region" description="Helical" evidence="5">
    <location>
        <begin position="138"/>
        <end position="166"/>
    </location>
</feature>
<dbReference type="EMBL" id="LDJX01000001">
    <property type="protein sequence ID" value="KPM33456.1"/>
    <property type="molecule type" value="Genomic_DNA"/>
</dbReference>
<evidence type="ECO:0000256" key="2">
    <source>
        <dbReference type="ARBA" id="ARBA00022692"/>
    </source>
</evidence>
<evidence type="ECO:0000256" key="3">
    <source>
        <dbReference type="ARBA" id="ARBA00022989"/>
    </source>
</evidence>
<name>A0A0P7B294_9FLAO</name>
<reference evidence="6 7" key="1">
    <citation type="submission" date="2015-09" db="EMBL/GenBank/DDBJ databases">
        <title>Genome sequence of the marine flavobacterium Croceitalea dokdonensis DOKDO 023 that contains proton- and sodium-pumping rhodopsins.</title>
        <authorList>
            <person name="Kwon S.-K."/>
            <person name="Lee H.K."/>
            <person name="Kwak M.-J."/>
            <person name="Kim J.F."/>
        </authorList>
    </citation>
    <scope>NUCLEOTIDE SEQUENCE [LARGE SCALE GENOMIC DNA]</scope>
    <source>
        <strain evidence="6 7">DOKDO 023</strain>
    </source>
</reference>